<name>X1IQT9_9ZZZZ</name>
<evidence type="ECO:0000259" key="1">
    <source>
        <dbReference type="PROSITE" id="PS50994"/>
    </source>
</evidence>
<dbReference type="PANTHER" id="PTHR46889">
    <property type="entry name" value="TRANSPOSASE INSF FOR INSERTION SEQUENCE IS3B-RELATED"/>
    <property type="match status" value="1"/>
</dbReference>
<proteinExistence type="predicted"/>
<gene>
    <name evidence="2" type="ORF">S03H2_47021</name>
</gene>
<comment type="caution">
    <text evidence="2">The sequence shown here is derived from an EMBL/GenBank/DDBJ whole genome shotgun (WGS) entry which is preliminary data.</text>
</comment>
<feature type="non-terminal residue" evidence="2">
    <location>
        <position position="1"/>
    </location>
</feature>
<organism evidence="2">
    <name type="scientific">marine sediment metagenome</name>
    <dbReference type="NCBI Taxonomy" id="412755"/>
    <lineage>
        <taxon>unclassified sequences</taxon>
        <taxon>metagenomes</taxon>
        <taxon>ecological metagenomes</taxon>
    </lineage>
</organism>
<protein>
    <recommendedName>
        <fullName evidence="1">Integrase catalytic domain-containing protein</fullName>
    </recommendedName>
</protein>
<dbReference type="AlphaFoldDB" id="X1IQT9"/>
<feature type="non-terminal residue" evidence="2">
    <location>
        <position position="265"/>
    </location>
</feature>
<reference evidence="2" key="1">
    <citation type="journal article" date="2014" name="Front. Microbiol.">
        <title>High frequency of phylogenetically diverse reductive dehalogenase-homologous genes in deep subseafloor sedimentary metagenomes.</title>
        <authorList>
            <person name="Kawai M."/>
            <person name="Futagami T."/>
            <person name="Toyoda A."/>
            <person name="Takaki Y."/>
            <person name="Nishi S."/>
            <person name="Hori S."/>
            <person name="Arai W."/>
            <person name="Tsubouchi T."/>
            <person name="Morono Y."/>
            <person name="Uchiyama I."/>
            <person name="Ito T."/>
            <person name="Fujiyama A."/>
            <person name="Inagaki F."/>
            <person name="Takami H."/>
        </authorList>
    </citation>
    <scope>NUCLEOTIDE SEQUENCE</scope>
    <source>
        <strain evidence="2">Expedition CK06-06</strain>
    </source>
</reference>
<dbReference type="InterPro" id="IPR001584">
    <property type="entry name" value="Integrase_cat-core"/>
</dbReference>
<feature type="domain" description="Integrase catalytic" evidence="1">
    <location>
        <begin position="127"/>
        <end position="265"/>
    </location>
</feature>
<evidence type="ECO:0000313" key="2">
    <source>
        <dbReference type="EMBL" id="GAH68454.1"/>
    </source>
</evidence>
<accession>X1IQT9</accession>
<dbReference type="GO" id="GO:0015074">
    <property type="term" value="P:DNA integration"/>
    <property type="evidence" value="ECO:0007669"/>
    <property type="project" value="InterPro"/>
</dbReference>
<dbReference type="EMBL" id="BARU01029570">
    <property type="protein sequence ID" value="GAH68454.1"/>
    <property type="molecule type" value="Genomic_DNA"/>
</dbReference>
<dbReference type="SUPFAM" id="SSF53098">
    <property type="entry name" value="Ribonuclease H-like"/>
    <property type="match status" value="1"/>
</dbReference>
<dbReference type="InterPro" id="IPR050900">
    <property type="entry name" value="Transposase_IS3/IS150/IS904"/>
</dbReference>
<dbReference type="PANTHER" id="PTHR46889:SF4">
    <property type="entry name" value="TRANSPOSASE INSO FOR INSERTION SEQUENCE ELEMENT IS911B-RELATED"/>
    <property type="match status" value="1"/>
</dbReference>
<dbReference type="Gene3D" id="3.30.420.10">
    <property type="entry name" value="Ribonuclease H-like superfamily/Ribonuclease H"/>
    <property type="match status" value="1"/>
</dbReference>
<sequence length="265" mass="30544">VTQAVRDEIVQTMTMYQAKTQFPISRLLAWAALPGGKFYDWQHRLNRPNRHNGLIPKAHWLLSWEKDTIINYATMHESEGYRRMTYEMVDDDVVYASPSSVYRVLKAAGLLAKFIPVTSRKGTGYVQPTAPHQEWHTDISYVNVCGTFMFLITVLDGFSRYIVHHDLRASMEHTDVILVVQQAREKFPGVKPRVISDRGGPYIAREFKEYLRNVGLKQTLISAGYPQSNGKMERFYKTIKGECIRRSSFLSISDARRIIAEFLAY</sequence>
<dbReference type="GO" id="GO:0003676">
    <property type="term" value="F:nucleic acid binding"/>
    <property type="evidence" value="ECO:0007669"/>
    <property type="project" value="InterPro"/>
</dbReference>
<dbReference type="InterPro" id="IPR012337">
    <property type="entry name" value="RNaseH-like_sf"/>
</dbReference>
<dbReference type="PROSITE" id="PS50994">
    <property type="entry name" value="INTEGRASE"/>
    <property type="match status" value="1"/>
</dbReference>
<dbReference type="InterPro" id="IPR036397">
    <property type="entry name" value="RNaseH_sf"/>
</dbReference>
<dbReference type="Pfam" id="PF00665">
    <property type="entry name" value="rve"/>
    <property type="match status" value="1"/>
</dbReference>